<feature type="chain" id="PRO_5044751064" evidence="2">
    <location>
        <begin position="24"/>
        <end position="141"/>
    </location>
</feature>
<dbReference type="AlphaFoldDB" id="A0ABD3CRC0"/>
<accession>A0ABD3CRC0</accession>
<comment type="caution">
    <text evidence="3">The sequence shown here is derived from an EMBL/GenBank/DDBJ whole genome shotgun (WGS) entry which is preliminary data.</text>
</comment>
<protein>
    <submittedName>
        <fullName evidence="3">Uncharacterized protein</fullName>
    </submittedName>
</protein>
<feature type="signal peptide" evidence="2">
    <location>
        <begin position="1"/>
        <end position="23"/>
    </location>
</feature>
<sequence>MVSVKMSILCFLLMFLLIVDNHATVIFSPAPQPQPPGTFPIMVQLLAVFILRSVGPGARVDAQKQRSRSRVCSSVRNAVQNVCVCLQAPMATNNFALVTITGRLRGVDQSALDFYVCVFLLFSLIMSFYLYDHVWLLTITL</sequence>
<dbReference type="Proteomes" id="UP001632038">
    <property type="component" value="Unassembled WGS sequence"/>
</dbReference>
<keyword evidence="1" id="KW-0812">Transmembrane</keyword>
<evidence type="ECO:0000313" key="3">
    <source>
        <dbReference type="EMBL" id="KAL3632533.1"/>
    </source>
</evidence>
<feature type="transmembrane region" description="Helical" evidence="1">
    <location>
        <begin position="112"/>
        <end position="131"/>
    </location>
</feature>
<keyword evidence="2" id="KW-0732">Signal</keyword>
<dbReference type="EMBL" id="JAVIJP010000032">
    <property type="protein sequence ID" value="KAL3632533.1"/>
    <property type="molecule type" value="Genomic_DNA"/>
</dbReference>
<gene>
    <name evidence="3" type="ORF">CASFOL_025517</name>
</gene>
<evidence type="ECO:0000256" key="1">
    <source>
        <dbReference type="SAM" id="Phobius"/>
    </source>
</evidence>
<reference evidence="4" key="1">
    <citation type="journal article" date="2024" name="IScience">
        <title>Strigolactones Initiate the Formation of Haustorium-like Structures in Castilleja.</title>
        <authorList>
            <person name="Buerger M."/>
            <person name="Peterson D."/>
            <person name="Chory J."/>
        </authorList>
    </citation>
    <scope>NUCLEOTIDE SEQUENCE [LARGE SCALE GENOMIC DNA]</scope>
</reference>
<name>A0ABD3CRC0_9LAMI</name>
<keyword evidence="1" id="KW-1133">Transmembrane helix</keyword>
<evidence type="ECO:0000256" key="2">
    <source>
        <dbReference type="SAM" id="SignalP"/>
    </source>
</evidence>
<proteinExistence type="predicted"/>
<keyword evidence="1" id="KW-0472">Membrane</keyword>
<organism evidence="3 4">
    <name type="scientific">Castilleja foliolosa</name>
    <dbReference type="NCBI Taxonomy" id="1961234"/>
    <lineage>
        <taxon>Eukaryota</taxon>
        <taxon>Viridiplantae</taxon>
        <taxon>Streptophyta</taxon>
        <taxon>Embryophyta</taxon>
        <taxon>Tracheophyta</taxon>
        <taxon>Spermatophyta</taxon>
        <taxon>Magnoliopsida</taxon>
        <taxon>eudicotyledons</taxon>
        <taxon>Gunneridae</taxon>
        <taxon>Pentapetalae</taxon>
        <taxon>asterids</taxon>
        <taxon>lamiids</taxon>
        <taxon>Lamiales</taxon>
        <taxon>Orobanchaceae</taxon>
        <taxon>Pedicularideae</taxon>
        <taxon>Castillejinae</taxon>
        <taxon>Castilleja</taxon>
    </lineage>
</organism>
<evidence type="ECO:0000313" key="4">
    <source>
        <dbReference type="Proteomes" id="UP001632038"/>
    </source>
</evidence>
<feature type="transmembrane region" description="Helical" evidence="1">
    <location>
        <begin position="39"/>
        <end position="60"/>
    </location>
</feature>
<keyword evidence="4" id="KW-1185">Reference proteome</keyword>